<dbReference type="EMBL" id="CYZI01000001">
    <property type="protein sequence ID" value="CUN55836.1"/>
    <property type="molecule type" value="Genomic_DNA"/>
</dbReference>
<evidence type="ECO:0000313" key="3">
    <source>
        <dbReference type="Proteomes" id="UP000095333"/>
    </source>
</evidence>
<evidence type="ECO:0000313" key="4">
    <source>
        <dbReference type="Proteomes" id="UP000326091"/>
    </source>
</evidence>
<dbReference type="Proteomes" id="UP000095333">
    <property type="component" value="Unassembled WGS sequence"/>
</dbReference>
<reference evidence="1 3" key="1">
    <citation type="submission" date="2015-09" db="EMBL/GenBank/DDBJ databases">
        <authorList>
            <consortium name="Pathogen Informatics"/>
        </authorList>
    </citation>
    <scope>NUCLEOTIDE SEQUENCE [LARGE SCALE GENOMIC DNA]</scope>
    <source>
        <strain evidence="1 3">2789STDY5834842</strain>
    </source>
</reference>
<proteinExistence type="predicted"/>
<sequence>MEFTLKEEIIDKQNLIIASIGIIQVVVKNIIRCS</sequence>
<dbReference type="Proteomes" id="UP000326091">
    <property type="component" value="Chromosome"/>
</dbReference>
<accession>A0A174NT10</accession>
<dbReference type="EMBL" id="CP043529">
    <property type="protein sequence ID" value="QEW35294.1"/>
    <property type="molecule type" value="Genomic_DNA"/>
</dbReference>
<name>A0A174NT10_PHOVU</name>
<evidence type="ECO:0000313" key="2">
    <source>
        <dbReference type="EMBL" id="QEW35294.1"/>
    </source>
</evidence>
<organism evidence="2 4">
    <name type="scientific">Phocaeicola vulgatus</name>
    <name type="common">Bacteroides vulgatus</name>
    <dbReference type="NCBI Taxonomy" id="821"/>
    <lineage>
        <taxon>Bacteria</taxon>
        <taxon>Pseudomonadati</taxon>
        <taxon>Bacteroidota</taxon>
        <taxon>Bacteroidia</taxon>
        <taxon>Bacteroidales</taxon>
        <taxon>Bacteroidaceae</taxon>
        <taxon>Phocaeicola</taxon>
    </lineage>
</organism>
<protein>
    <submittedName>
        <fullName evidence="2">Uncharacterized protein</fullName>
    </submittedName>
</protein>
<gene>
    <name evidence="1" type="ORF">ERS852457_00449</name>
    <name evidence="2" type="ORF">VIC01_00772</name>
</gene>
<dbReference type="AlphaFoldDB" id="A0A174NT10"/>
<reference evidence="2 4" key="2">
    <citation type="submission" date="2019-09" db="EMBL/GenBank/DDBJ databases">
        <title>Commensal-derived Metabolites Govern Vibrio cholerae Pathogenesis in Host.</title>
        <authorList>
            <person name="Yoon S.S."/>
            <person name="Yoon M.Y."/>
        </authorList>
    </citation>
    <scope>NUCLEOTIDE SEQUENCE [LARGE SCALE GENOMIC DNA]</scope>
    <source>
        <strain evidence="2 4">VIC01</strain>
    </source>
</reference>
<evidence type="ECO:0000313" key="1">
    <source>
        <dbReference type="EMBL" id="CUN55836.1"/>
    </source>
</evidence>